<evidence type="ECO:0000256" key="1">
    <source>
        <dbReference type="ARBA" id="ARBA00009353"/>
    </source>
</evidence>
<dbReference type="RefSeq" id="WP_248951694.1">
    <property type="nucleotide sequence ID" value="NZ_JAKILB010000017.1"/>
</dbReference>
<dbReference type="SUPFAM" id="SSF51735">
    <property type="entry name" value="NAD(P)-binding Rossmann-fold domains"/>
    <property type="match status" value="1"/>
</dbReference>
<accession>A0A9X1ZIV0</accession>
<dbReference type="CDD" id="cd05242">
    <property type="entry name" value="SDR_a8"/>
    <property type="match status" value="1"/>
</dbReference>
<evidence type="ECO:0000259" key="3">
    <source>
        <dbReference type="Pfam" id="PF08338"/>
    </source>
</evidence>
<protein>
    <submittedName>
        <fullName evidence="4">TIGR01777 family oxidoreductase</fullName>
    </submittedName>
</protein>
<proteinExistence type="inferred from homology"/>
<gene>
    <name evidence="4" type="ORF">L2740_19400</name>
</gene>
<dbReference type="Proteomes" id="UP001139293">
    <property type="component" value="Unassembled WGS sequence"/>
</dbReference>
<feature type="domain" description="NAD-dependent epimerase/dehydratase" evidence="2">
    <location>
        <begin position="3"/>
        <end position="216"/>
    </location>
</feature>
<dbReference type="NCBIfam" id="TIGR01777">
    <property type="entry name" value="yfcH"/>
    <property type="match status" value="1"/>
</dbReference>
<dbReference type="Pfam" id="PF01370">
    <property type="entry name" value="Epimerase"/>
    <property type="match status" value="1"/>
</dbReference>
<dbReference type="InterPro" id="IPR001509">
    <property type="entry name" value="Epimerase_deHydtase"/>
</dbReference>
<sequence>MNILLTGASGFIGTQLVSALKQHQLTILSRDPQRSASKLGSQHQYLGSLSSLSDLNDFDAIINLAGEPIAGKRWSDSQKQAICQSRWTITTKLAELIKQSDTPPHTFISASAIGYYGDQKLQPIDESFEVNQHTQAEFTHQVCKRWEDEALKAQSEQTRVCIVRIGLVLGRQGGALAKMLPAFKLGLGGPIADGQQGMSWIHQTDLVRMLVHLTEDNSCSGVFNGTAPNPVSNKSFTKALGKAVNRPACIPAPAFGLKLALGEMSTLLIEGQYVTPKHALAAGFEFQYTELDDALAQILA</sequence>
<dbReference type="InterPro" id="IPR036291">
    <property type="entry name" value="NAD(P)-bd_dom_sf"/>
</dbReference>
<evidence type="ECO:0000313" key="4">
    <source>
        <dbReference type="EMBL" id="MCL1140707.1"/>
    </source>
</evidence>
<dbReference type="AlphaFoldDB" id="A0A9X1ZIV0"/>
<evidence type="ECO:0000259" key="2">
    <source>
        <dbReference type="Pfam" id="PF01370"/>
    </source>
</evidence>
<evidence type="ECO:0000313" key="5">
    <source>
        <dbReference type="Proteomes" id="UP001139293"/>
    </source>
</evidence>
<dbReference type="InterPro" id="IPR013549">
    <property type="entry name" value="DUF1731"/>
</dbReference>
<dbReference type="Pfam" id="PF08338">
    <property type="entry name" value="DUF1731"/>
    <property type="match status" value="1"/>
</dbReference>
<dbReference type="PANTHER" id="PTHR11092">
    <property type="entry name" value="SUGAR NUCLEOTIDE EPIMERASE RELATED"/>
    <property type="match status" value="1"/>
</dbReference>
<dbReference type="Gene3D" id="3.40.50.720">
    <property type="entry name" value="NAD(P)-binding Rossmann-like Domain"/>
    <property type="match status" value="1"/>
</dbReference>
<reference evidence="4" key="1">
    <citation type="submission" date="2022-01" db="EMBL/GenBank/DDBJ databases">
        <title>Whole genome-based taxonomy of the Shewanellaceae.</title>
        <authorList>
            <person name="Martin-Rodriguez A.J."/>
        </authorList>
    </citation>
    <scope>NUCLEOTIDE SEQUENCE</scope>
    <source>
        <strain evidence="4">KCTC 23973</strain>
    </source>
</reference>
<comment type="similarity">
    <text evidence="1">Belongs to the NAD(P)-dependent epimerase/dehydratase family. SDR39U1 subfamily.</text>
</comment>
<comment type="caution">
    <text evidence="4">The sequence shown here is derived from an EMBL/GenBank/DDBJ whole genome shotgun (WGS) entry which is preliminary data.</text>
</comment>
<feature type="domain" description="DUF1731" evidence="3">
    <location>
        <begin position="252"/>
        <end position="298"/>
    </location>
</feature>
<dbReference type="PANTHER" id="PTHR11092:SF0">
    <property type="entry name" value="EPIMERASE FAMILY PROTEIN SDR39U1"/>
    <property type="match status" value="1"/>
</dbReference>
<keyword evidence="5" id="KW-1185">Reference proteome</keyword>
<organism evidence="4 5">
    <name type="scientific">Shewanella pneumatophori</name>
    <dbReference type="NCBI Taxonomy" id="314092"/>
    <lineage>
        <taxon>Bacteria</taxon>
        <taxon>Pseudomonadati</taxon>
        <taxon>Pseudomonadota</taxon>
        <taxon>Gammaproteobacteria</taxon>
        <taxon>Alteromonadales</taxon>
        <taxon>Shewanellaceae</taxon>
        <taxon>Shewanella</taxon>
    </lineage>
</organism>
<name>A0A9X1ZIV0_9GAMM</name>
<dbReference type="InterPro" id="IPR010099">
    <property type="entry name" value="SDR39U1"/>
</dbReference>
<dbReference type="EMBL" id="JAKILB010000017">
    <property type="protein sequence ID" value="MCL1140707.1"/>
    <property type="molecule type" value="Genomic_DNA"/>
</dbReference>